<proteinExistence type="predicted"/>
<feature type="transmembrane region" description="Helical" evidence="5">
    <location>
        <begin position="96"/>
        <end position="119"/>
    </location>
</feature>
<feature type="transmembrane region" description="Helical" evidence="5">
    <location>
        <begin position="212"/>
        <end position="236"/>
    </location>
</feature>
<evidence type="ECO:0000256" key="3">
    <source>
        <dbReference type="ARBA" id="ARBA00022989"/>
    </source>
</evidence>
<dbReference type="Proteomes" id="UP000070646">
    <property type="component" value="Unassembled WGS sequence"/>
</dbReference>
<organism evidence="6 7">
    <name type="scientific">Clostridium perfringens</name>
    <dbReference type="NCBI Taxonomy" id="1502"/>
    <lineage>
        <taxon>Bacteria</taxon>
        <taxon>Bacillati</taxon>
        <taxon>Bacillota</taxon>
        <taxon>Clostridia</taxon>
        <taxon>Eubacteriales</taxon>
        <taxon>Clostridiaceae</taxon>
        <taxon>Clostridium</taxon>
    </lineage>
</organism>
<dbReference type="Pfam" id="PF04172">
    <property type="entry name" value="LrgB"/>
    <property type="match status" value="1"/>
</dbReference>
<comment type="caution">
    <text evidence="6">The sequence shown here is derived from an EMBL/GenBank/DDBJ whole genome shotgun (WGS) entry which is preliminary data.</text>
</comment>
<gene>
    <name evidence="6" type="ORF">HMPREF3222_01829</name>
</gene>
<dbReference type="EMBL" id="LRPU01000088">
    <property type="protein sequence ID" value="KXA11205.1"/>
    <property type="molecule type" value="Genomic_DNA"/>
</dbReference>
<comment type="subcellular location">
    <subcellularLocation>
        <location evidence="1">Membrane</location>
        <topology evidence="1">Multi-pass membrane protein</topology>
    </subcellularLocation>
</comment>
<dbReference type="AlphaFoldDB" id="A0A133N4G7"/>
<name>A0A133N4G7_CLOPF</name>
<accession>A0A133N4G7</accession>
<feature type="transmembrane region" description="Helical" evidence="5">
    <location>
        <begin position="36"/>
        <end position="58"/>
    </location>
</feature>
<dbReference type="InterPro" id="IPR007300">
    <property type="entry name" value="CidB/LrgB"/>
</dbReference>
<dbReference type="GO" id="GO:0016020">
    <property type="term" value="C:membrane"/>
    <property type="evidence" value="ECO:0007669"/>
    <property type="project" value="UniProtKB-SubCell"/>
</dbReference>
<sequence>MKLMNNIVNNPLFGILLTLFAFEIGMTIYKKTKIPLLNPLLIAIALVIAVLVSCHISFETYNIGGSFINAFLGPATVILAVPLYKQLQLLKNHFVPIMTGIIVGSFASMCCVIIMGYFLGVNHELIASLVPKSVTTPIGVEVSSGLGGIPSITVIAVIITGITGAIIAPMVCKLLKIDHEVAMGVSMGTAAHAVGTTKALEIGETHGAMSSLSIGVAGLITVFLAPPIYMLSALILKFV</sequence>
<evidence type="ECO:0000256" key="4">
    <source>
        <dbReference type="ARBA" id="ARBA00023136"/>
    </source>
</evidence>
<reference evidence="6 7" key="1">
    <citation type="submission" date="2016-01" db="EMBL/GenBank/DDBJ databases">
        <authorList>
            <person name="Oliw E.H."/>
        </authorList>
    </citation>
    <scope>NUCLEOTIDE SEQUENCE [LARGE SCALE GENOMIC DNA]</scope>
    <source>
        <strain evidence="6 7">MJR7757A</strain>
    </source>
</reference>
<dbReference type="PATRIC" id="fig|1502.174.peg.1843"/>
<feature type="transmembrane region" description="Helical" evidence="5">
    <location>
        <begin position="64"/>
        <end position="84"/>
    </location>
</feature>
<feature type="transmembrane region" description="Helical" evidence="5">
    <location>
        <begin position="12"/>
        <end position="29"/>
    </location>
</feature>
<feature type="transmembrane region" description="Helical" evidence="5">
    <location>
        <begin position="149"/>
        <end position="169"/>
    </location>
</feature>
<keyword evidence="2 5" id="KW-0812">Transmembrane</keyword>
<evidence type="ECO:0000256" key="1">
    <source>
        <dbReference type="ARBA" id="ARBA00004141"/>
    </source>
</evidence>
<keyword evidence="4 5" id="KW-0472">Membrane</keyword>
<evidence type="ECO:0000256" key="2">
    <source>
        <dbReference type="ARBA" id="ARBA00022692"/>
    </source>
</evidence>
<dbReference type="PANTHER" id="PTHR30249">
    <property type="entry name" value="PUTATIVE SEROTONIN TRANSPORTER"/>
    <property type="match status" value="1"/>
</dbReference>
<dbReference type="PANTHER" id="PTHR30249:SF0">
    <property type="entry name" value="PLASTIDAL GLYCOLATE_GLYCERATE TRANSLOCATOR 1, CHLOROPLASTIC"/>
    <property type="match status" value="1"/>
</dbReference>
<evidence type="ECO:0000313" key="6">
    <source>
        <dbReference type="EMBL" id="KXA11205.1"/>
    </source>
</evidence>
<evidence type="ECO:0000256" key="5">
    <source>
        <dbReference type="SAM" id="Phobius"/>
    </source>
</evidence>
<keyword evidence="3 5" id="KW-1133">Transmembrane helix</keyword>
<protein>
    <submittedName>
        <fullName evidence="6">TIGR00659 family protein</fullName>
    </submittedName>
</protein>
<evidence type="ECO:0000313" key="7">
    <source>
        <dbReference type="Proteomes" id="UP000070646"/>
    </source>
</evidence>